<proteinExistence type="inferred from homology"/>
<dbReference type="CDD" id="cd19481">
    <property type="entry name" value="RecA-like_protease"/>
    <property type="match status" value="1"/>
</dbReference>
<accession>A0A6J4SAT0</accession>
<dbReference type="Pfam" id="PF00004">
    <property type="entry name" value="AAA"/>
    <property type="match status" value="1"/>
</dbReference>
<dbReference type="PANTHER" id="PTHR23073">
    <property type="entry name" value="26S PROTEASOME REGULATORY SUBUNIT"/>
    <property type="match status" value="1"/>
</dbReference>
<evidence type="ECO:0000313" key="6">
    <source>
        <dbReference type="EMBL" id="CAA9488916.1"/>
    </source>
</evidence>
<dbReference type="GO" id="GO:0016887">
    <property type="term" value="F:ATP hydrolysis activity"/>
    <property type="evidence" value="ECO:0007669"/>
    <property type="project" value="InterPro"/>
</dbReference>
<dbReference type="InterPro" id="IPR027417">
    <property type="entry name" value="P-loop_NTPase"/>
</dbReference>
<dbReference type="AlphaFoldDB" id="A0A6J4SAT0"/>
<evidence type="ECO:0000256" key="4">
    <source>
        <dbReference type="SAM" id="MobiDB-lite"/>
    </source>
</evidence>
<dbReference type="InterPro" id="IPR050221">
    <property type="entry name" value="26S_Proteasome_ATPase"/>
</dbReference>
<evidence type="ECO:0000259" key="5">
    <source>
        <dbReference type="SMART" id="SM00382"/>
    </source>
</evidence>
<sequence>MRPEDLAGALIGLLEWAHRNAPRPEAPVLRRLREHVGQDPADLPIVSRALAAWDRPNFQVAIDAWSAGREVEVVGLPVMEGYRAGLAELVRGTQWGPTLEVGAVEYVTVPLGEHESIACVESGFWLARGDEGPLVVMLRSSEPGMGESLAVEILAAEREVAEGVLSELLALMRERNVYRGRILELASRHFHGDEAAPLTVRTLPRIPRERIVLSPGVLERIERQAIGMAAHAERLRASGRHLRRGLLLHGPPGTGKTLTAMYLAGRMEGRTVVMLTGQSLGAVGASIDLATALEPAMVVLEDVDLVAMDRTFQPTNAILFELLNGMDGLDEDHDILFVLTTNRAEHLEPALAARPGRVDQAVELALPDADGRRRLLELYGEGLDLRLSGEEPLIAALEGSSPAFIRELLRRAALLAAEEHADGPLRVRAGHLEQALAELRQVGSDLTSTLLGAAPPGPDPASEPDLED</sequence>
<organism evidence="6">
    <name type="scientific">uncultured Solirubrobacteraceae bacterium</name>
    <dbReference type="NCBI Taxonomy" id="1162706"/>
    <lineage>
        <taxon>Bacteria</taxon>
        <taxon>Bacillati</taxon>
        <taxon>Actinomycetota</taxon>
        <taxon>Thermoleophilia</taxon>
        <taxon>Solirubrobacterales</taxon>
        <taxon>Solirubrobacteraceae</taxon>
        <taxon>environmental samples</taxon>
    </lineage>
</organism>
<dbReference type="GO" id="GO:0005524">
    <property type="term" value="F:ATP binding"/>
    <property type="evidence" value="ECO:0007669"/>
    <property type="project" value="UniProtKB-KW"/>
</dbReference>
<dbReference type="SMART" id="SM00382">
    <property type="entry name" value="AAA"/>
    <property type="match status" value="1"/>
</dbReference>
<dbReference type="GO" id="GO:0051301">
    <property type="term" value="P:cell division"/>
    <property type="evidence" value="ECO:0007669"/>
    <property type="project" value="UniProtKB-KW"/>
</dbReference>
<evidence type="ECO:0000256" key="2">
    <source>
        <dbReference type="ARBA" id="ARBA00022741"/>
    </source>
</evidence>
<keyword evidence="6" id="KW-0132">Cell division</keyword>
<gene>
    <name evidence="6" type="ORF">AVDCRST_MAG13-1625</name>
</gene>
<dbReference type="Gene3D" id="3.40.50.300">
    <property type="entry name" value="P-loop containing nucleotide triphosphate hydrolases"/>
    <property type="match status" value="1"/>
</dbReference>
<dbReference type="EMBL" id="CADCVO010000258">
    <property type="protein sequence ID" value="CAA9488916.1"/>
    <property type="molecule type" value="Genomic_DNA"/>
</dbReference>
<reference evidence="6" key="1">
    <citation type="submission" date="2020-02" db="EMBL/GenBank/DDBJ databases">
        <authorList>
            <person name="Meier V. D."/>
        </authorList>
    </citation>
    <scope>NUCLEOTIDE SEQUENCE</scope>
    <source>
        <strain evidence="6">AVDCRST_MAG13</strain>
    </source>
</reference>
<name>A0A6J4SAT0_9ACTN</name>
<dbReference type="InterPro" id="IPR003593">
    <property type="entry name" value="AAA+_ATPase"/>
</dbReference>
<keyword evidence="6" id="KW-0131">Cell cycle</keyword>
<feature type="domain" description="AAA+ ATPase" evidence="5">
    <location>
        <begin position="242"/>
        <end position="368"/>
    </location>
</feature>
<evidence type="ECO:0000256" key="1">
    <source>
        <dbReference type="ARBA" id="ARBA00006914"/>
    </source>
</evidence>
<dbReference type="InterPro" id="IPR003959">
    <property type="entry name" value="ATPase_AAA_core"/>
</dbReference>
<dbReference type="SUPFAM" id="SSF52540">
    <property type="entry name" value="P-loop containing nucleoside triphosphate hydrolases"/>
    <property type="match status" value="1"/>
</dbReference>
<feature type="region of interest" description="Disordered" evidence="4">
    <location>
        <begin position="447"/>
        <end position="468"/>
    </location>
</feature>
<keyword evidence="3" id="KW-0067">ATP-binding</keyword>
<evidence type="ECO:0000256" key="3">
    <source>
        <dbReference type="ARBA" id="ARBA00022840"/>
    </source>
</evidence>
<comment type="similarity">
    <text evidence="1">Belongs to the AAA ATPase family.</text>
</comment>
<protein>
    <submittedName>
        <fullName evidence="6">Cell division protein FtsH</fullName>
    </submittedName>
</protein>
<keyword evidence="2" id="KW-0547">Nucleotide-binding</keyword>